<evidence type="ECO:0000256" key="5">
    <source>
        <dbReference type="ARBA" id="ARBA00023049"/>
    </source>
</evidence>
<dbReference type="AlphaFoldDB" id="A0A565CJY7"/>
<dbReference type="GO" id="GO:0005829">
    <property type="term" value="C:cytosol"/>
    <property type="evidence" value="ECO:0007669"/>
    <property type="project" value="TreeGrafter"/>
</dbReference>
<dbReference type="OrthoDB" id="1035770at2759"/>
<evidence type="ECO:0000256" key="4">
    <source>
        <dbReference type="ARBA" id="ARBA00022833"/>
    </source>
</evidence>
<evidence type="ECO:0000256" key="3">
    <source>
        <dbReference type="ARBA" id="ARBA00022801"/>
    </source>
</evidence>
<feature type="domain" description="Peptidase M16 middle/third" evidence="7">
    <location>
        <begin position="350"/>
        <end position="614"/>
    </location>
</feature>
<dbReference type="Gene3D" id="3.30.830.10">
    <property type="entry name" value="Metalloenzyme, LuxS/M16 peptidase-like"/>
    <property type="match status" value="3"/>
</dbReference>
<organism evidence="8 9">
    <name type="scientific">Arabis nemorensis</name>
    <dbReference type="NCBI Taxonomy" id="586526"/>
    <lineage>
        <taxon>Eukaryota</taxon>
        <taxon>Viridiplantae</taxon>
        <taxon>Streptophyta</taxon>
        <taxon>Embryophyta</taxon>
        <taxon>Tracheophyta</taxon>
        <taxon>Spermatophyta</taxon>
        <taxon>Magnoliopsida</taxon>
        <taxon>eudicotyledons</taxon>
        <taxon>Gunneridae</taxon>
        <taxon>Pentapetalae</taxon>
        <taxon>rosids</taxon>
        <taxon>malvids</taxon>
        <taxon>Brassicales</taxon>
        <taxon>Brassicaceae</taxon>
        <taxon>Arabideae</taxon>
        <taxon>Arabis</taxon>
    </lineage>
</organism>
<dbReference type="GO" id="GO:0008237">
    <property type="term" value="F:metallopeptidase activity"/>
    <property type="evidence" value="ECO:0007669"/>
    <property type="project" value="UniProtKB-KW"/>
</dbReference>
<gene>
    <name evidence="8" type="ORF">ANE_LOCUS24285</name>
</gene>
<dbReference type="EMBL" id="CABITT030000008">
    <property type="protein sequence ID" value="VVB13841.1"/>
    <property type="molecule type" value="Genomic_DNA"/>
</dbReference>
<dbReference type="InterPro" id="IPR011765">
    <property type="entry name" value="Pept_M16_N"/>
</dbReference>
<evidence type="ECO:0000313" key="9">
    <source>
        <dbReference type="Proteomes" id="UP000489600"/>
    </source>
</evidence>
<evidence type="ECO:0000256" key="1">
    <source>
        <dbReference type="ARBA" id="ARBA00007261"/>
    </source>
</evidence>
<dbReference type="Pfam" id="PF16187">
    <property type="entry name" value="Peptidase_M16_M"/>
    <property type="match status" value="1"/>
</dbReference>
<evidence type="ECO:0000259" key="6">
    <source>
        <dbReference type="Pfam" id="PF00675"/>
    </source>
</evidence>
<evidence type="ECO:0000256" key="2">
    <source>
        <dbReference type="ARBA" id="ARBA00022670"/>
    </source>
</evidence>
<feature type="domain" description="Peptidase M16 N-terminal" evidence="6">
    <location>
        <begin position="38"/>
        <end position="147"/>
    </location>
</feature>
<comment type="similarity">
    <text evidence="1">Belongs to the peptidase M16 family.</text>
</comment>
<dbReference type="InterPro" id="IPR032632">
    <property type="entry name" value="Peptidase_M16_M"/>
</dbReference>
<dbReference type="Proteomes" id="UP000489600">
    <property type="component" value="Unassembled WGS sequence"/>
</dbReference>
<dbReference type="InterPro" id="IPR050626">
    <property type="entry name" value="Peptidase_M16"/>
</dbReference>
<dbReference type="InterPro" id="IPR011249">
    <property type="entry name" value="Metalloenz_LuxS/M16"/>
</dbReference>
<keyword evidence="3" id="KW-0378">Hydrolase</keyword>
<keyword evidence="4" id="KW-0862">Zinc</keyword>
<dbReference type="PANTHER" id="PTHR43690">
    <property type="entry name" value="NARDILYSIN"/>
    <property type="match status" value="1"/>
</dbReference>
<name>A0A565CJY7_9BRAS</name>
<dbReference type="SUPFAM" id="SSF63411">
    <property type="entry name" value="LuxS/MPP-like metallohydrolase"/>
    <property type="match status" value="3"/>
</dbReference>
<dbReference type="GO" id="GO:0046872">
    <property type="term" value="F:metal ion binding"/>
    <property type="evidence" value="ECO:0007669"/>
    <property type="project" value="InterPro"/>
</dbReference>
<evidence type="ECO:0008006" key="10">
    <source>
        <dbReference type="Google" id="ProtNLM"/>
    </source>
</evidence>
<evidence type="ECO:0000259" key="7">
    <source>
        <dbReference type="Pfam" id="PF16187"/>
    </source>
</evidence>
<proteinExistence type="inferred from homology"/>
<sequence length="644" mass="74142">MMMDRCRKRKWDSGSYKFGAFVLDNGLSVLLVSSVELEHGAASLAIGCGSFADPLHIQGLAHLFEHVLFLGSQAYPGLNEFNDFVHQHGGEVAAETKLDHSIFSMHVFSDHFEGALNMFVDMFMNPTMDSGFIKRDLNTIDSEFLLHKYKDSACQEHLFYHTASNTHPFKRFTWGNKEFLSKESLCSEVKKLFYDYYKASNMKLVIISPDELGYLENLVRELFANLQNHTDLKEESRRPPIVSSESFCSLLKSKGWVTRFGASVGSDTSFVCHDSDSTYGSTSVGEVFVVQADLTNTGWEMRYEVVTCVLQYLNFLSGYYPHDSLIDEYNTSLLMKYYRLFDKIGELYFFAQGLAVNMLKAPTKHALSLHFEYVFGKKPEMDGILRLLTPQNMRVDCLSKPFTETEFQQESYFGAKYKIEDIPLEYITKWQKNSIDIDLSFPALNEFMPSEFLSKIELFRSSGQNSSQFELCMDEDFGKLFHSENSSAIWPLAEFNIYTNVPDIKSQWSSKIFIEMIKEDLSAILYNGAEACIDAIISFGDNNILELRFNGFGEKLKDFISKIWQSFGLFTPTKECFKIMKDKMQSEFISRDLNEQAFQLLSNKLTEDITLDDKLDWLKKITFEDVQHINFSSKGRVKRYLQYI</sequence>
<comment type="caution">
    <text evidence="8">The sequence shown here is derived from an EMBL/GenBank/DDBJ whole genome shotgun (WGS) entry which is preliminary data.</text>
</comment>
<evidence type="ECO:0000313" key="8">
    <source>
        <dbReference type="EMBL" id="VVB13841.1"/>
    </source>
</evidence>
<keyword evidence="2" id="KW-0645">Protease</keyword>
<keyword evidence="9" id="KW-1185">Reference proteome</keyword>
<reference evidence="8" key="1">
    <citation type="submission" date="2019-07" db="EMBL/GenBank/DDBJ databases">
        <authorList>
            <person name="Dittberner H."/>
        </authorList>
    </citation>
    <scope>NUCLEOTIDE SEQUENCE [LARGE SCALE GENOMIC DNA]</scope>
</reference>
<dbReference type="GO" id="GO:0006508">
    <property type="term" value="P:proteolysis"/>
    <property type="evidence" value="ECO:0007669"/>
    <property type="project" value="UniProtKB-KW"/>
</dbReference>
<dbReference type="Pfam" id="PF00675">
    <property type="entry name" value="Peptidase_M16"/>
    <property type="match status" value="1"/>
</dbReference>
<keyword evidence="5" id="KW-0482">Metalloprotease</keyword>
<accession>A0A565CJY7</accession>
<protein>
    <recommendedName>
        <fullName evidence="10">Peptidase M16 N-terminal domain-containing protein</fullName>
    </recommendedName>
</protein>
<dbReference type="PANTHER" id="PTHR43690:SF28">
    <property type="entry name" value="PEPTIDASE M16 N-TERMINAL DOMAIN-CONTAINING PROTEIN"/>
    <property type="match status" value="1"/>
</dbReference>